<dbReference type="AlphaFoldDB" id="A0A381WMT6"/>
<name>A0A381WMT6_9ZZZZ</name>
<accession>A0A381WMT6</accession>
<dbReference type="EMBL" id="UINC01012251">
    <property type="protein sequence ID" value="SVA53601.1"/>
    <property type="molecule type" value="Genomic_DNA"/>
</dbReference>
<dbReference type="PANTHER" id="PTHR47406:SF2">
    <property type="entry name" value="ALPHA GLUCURONIDASE N-TERMINAL DOMAIN-CONTAINING PROTEIN"/>
    <property type="match status" value="1"/>
</dbReference>
<dbReference type="PANTHER" id="PTHR47406">
    <property type="entry name" value="COAGULATION FACTOR 5/8 TYPE, C-TERMINAL"/>
    <property type="match status" value="1"/>
</dbReference>
<sequence length="594" mass="66910">VVSAELKPRDMSPVSWKEAPAHPSVQIVRDGKASAVIYVADPKPSATLNRLVDELIEVVRLSSGATLKRVAQAPKPGQAAIVIGNLKASGIDAQKIPIEGFVVKTTTNRVFLVGSTKALPTGGDSGKWSNEGTAWAVADFAERFVGVRWYWPSELGGRTVKRFKTLAIPPVHYSDQPSFRLREYYPGHGWKLPTKARHADKTPLPFPDGAIPDGVTRVNMRSYLPLLRSGSSWPYRIRVHEPQNMQRLPKAFHDQNKQMFALNKDGTRSVSQFCYSSPKTLSYLLAGCERVWDKSGRASWVTSTCVTVSPPDFAVQCACSDCQKTFAKAGGNWVDGGSLTMATFVQRMCEAVKRRWPEKKVIYLPYWNYDTPRPEIKYPDNLVIMSAMTTYPMPLNVNRENFTDAIQRLQDFRAQSSVPVTTWDYSVAWTYGPYQFPHVVRDHYKAAKGISAGTFINGLHLGEWTNTAPTMYTWMRLLWNPNLDVDAVLDEMCSRLYGKAGPIAREMMRLQCELWQDGAWTKQRVKRRGAWGVPENLFPKVWTPEVVKEMTALRDKALAQLTDDPAGRQRFLYWTCTFAAFVKEARALQGKKVE</sequence>
<dbReference type="InterPro" id="IPR032287">
    <property type="entry name" value="DUF4838"/>
</dbReference>
<proteinExistence type="predicted"/>
<reference evidence="1" key="1">
    <citation type="submission" date="2018-05" db="EMBL/GenBank/DDBJ databases">
        <authorList>
            <person name="Lanie J.A."/>
            <person name="Ng W.-L."/>
            <person name="Kazmierczak K.M."/>
            <person name="Andrzejewski T.M."/>
            <person name="Davidsen T.M."/>
            <person name="Wayne K.J."/>
            <person name="Tettelin H."/>
            <person name="Glass J.I."/>
            <person name="Rusch D."/>
            <person name="Podicherti R."/>
            <person name="Tsui H.-C.T."/>
            <person name="Winkler M.E."/>
        </authorList>
    </citation>
    <scope>NUCLEOTIDE SEQUENCE</scope>
</reference>
<dbReference type="Pfam" id="PF16126">
    <property type="entry name" value="DUF4838"/>
    <property type="match status" value="1"/>
</dbReference>
<feature type="non-terminal residue" evidence="1">
    <location>
        <position position="1"/>
    </location>
</feature>
<evidence type="ECO:0008006" key="2">
    <source>
        <dbReference type="Google" id="ProtNLM"/>
    </source>
</evidence>
<protein>
    <recommendedName>
        <fullName evidence="2">Alpha glucuronidase N-terminal domain-containing protein</fullName>
    </recommendedName>
</protein>
<gene>
    <name evidence="1" type="ORF">METZ01_LOCUS106455</name>
</gene>
<evidence type="ECO:0000313" key="1">
    <source>
        <dbReference type="EMBL" id="SVA53601.1"/>
    </source>
</evidence>
<organism evidence="1">
    <name type="scientific">marine metagenome</name>
    <dbReference type="NCBI Taxonomy" id="408172"/>
    <lineage>
        <taxon>unclassified sequences</taxon>
        <taxon>metagenomes</taxon>
        <taxon>ecological metagenomes</taxon>
    </lineage>
</organism>